<dbReference type="InterPro" id="IPR001650">
    <property type="entry name" value="Helicase_C-like"/>
</dbReference>
<dbReference type="GO" id="GO:0005634">
    <property type="term" value="C:nucleus"/>
    <property type="evidence" value="ECO:0007669"/>
    <property type="project" value="UniProtKB-SubCell"/>
</dbReference>
<dbReference type="Gene3D" id="3.40.50.10810">
    <property type="entry name" value="Tandem AAA-ATPase domain"/>
    <property type="match status" value="1"/>
</dbReference>
<dbReference type="GO" id="GO:0004386">
    <property type="term" value="F:helicase activity"/>
    <property type="evidence" value="ECO:0007669"/>
    <property type="project" value="UniProtKB-KW"/>
</dbReference>
<feature type="domain" description="Helicase ATP-binding" evidence="9">
    <location>
        <begin position="974"/>
        <end position="1183"/>
    </location>
</feature>
<feature type="region of interest" description="Disordered" evidence="8">
    <location>
        <begin position="603"/>
        <end position="631"/>
    </location>
</feature>
<reference evidence="11" key="1">
    <citation type="submission" date="2021-01" db="EMBL/GenBank/DDBJ databases">
        <title>Adiantum capillus-veneris genome.</title>
        <authorList>
            <person name="Fang Y."/>
            <person name="Liao Q."/>
        </authorList>
    </citation>
    <scope>NUCLEOTIDE SEQUENCE</scope>
    <source>
        <strain evidence="11">H3</strain>
        <tissue evidence="11">Leaf</tissue>
    </source>
</reference>
<evidence type="ECO:0000256" key="4">
    <source>
        <dbReference type="ARBA" id="ARBA00022801"/>
    </source>
</evidence>
<evidence type="ECO:0000256" key="1">
    <source>
        <dbReference type="ARBA" id="ARBA00004123"/>
    </source>
</evidence>
<keyword evidence="5" id="KW-0347">Helicase</keyword>
<keyword evidence="7" id="KW-0539">Nucleus</keyword>
<dbReference type="InterPro" id="IPR049730">
    <property type="entry name" value="SNF2/RAD54-like_C"/>
</dbReference>
<dbReference type="InterPro" id="IPR032001">
    <property type="entry name" value="SAWADEE_dom"/>
</dbReference>
<keyword evidence="6" id="KW-0067">ATP-binding</keyword>
<dbReference type="PANTHER" id="PTHR45821">
    <property type="entry name" value="SNF2 DOMAIN-CONTAINING PROTEIN CLASSY 2-RELATED"/>
    <property type="match status" value="1"/>
</dbReference>
<evidence type="ECO:0000256" key="5">
    <source>
        <dbReference type="ARBA" id="ARBA00022806"/>
    </source>
</evidence>
<dbReference type="CDD" id="cd18793">
    <property type="entry name" value="SF2_C_SNF"/>
    <property type="match status" value="1"/>
</dbReference>
<evidence type="ECO:0000259" key="10">
    <source>
        <dbReference type="PROSITE" id="PS51194"/>
    </source>
</evidence>
<evidence type="ECO:0000313" key="12">
    <source>
        <dbReference type="Proteomes" id="UP000886520"/>
    </source>
</evidence>
<evidence type="ECO:0000256" key="8">
    <source>
        <dbReference type="SAM" id="MobiDB-lite"/>
    </source>
</evidence>
<dbReference type="GO" id="GO:0016787">
    <property type="term" value="F:hydrolase activity"/>
    <property type="evidence" value="ECO:0007669"/>
    <property type="project" value="UniProtKB-KW"/>
</dbReference>
<dbReference type="GO" id="GO:0005524">
    <property type="term" value="F:ATP binding"/>
    <property type="evidence" value="ECO:0007669"/>
    <property type="project" value="UniProtKB-KW"/>
</dbReference>
<protein>
    <submittedName>
        <fullName evidence="11">Uncharacterized protein</fullName>
    </submittedName>
</protein>
<dbReference type="InterPro" id="IPR038718">
    <property type="entry name" value="SNF2-like_sf"/>
</dbReference>
<gene>
    <name evidence="11" type="ORF">GOP47_0006882</name>
</gene>
<dbReference type="GO" id="GO:0003682">
    <property type="term" value="F:chromatin binding"/>
    <property type="evidence" value="ECO:0007669"/>
    <property type="project" value="InterPro"/>
</dbReference>
<dbReference type="GO" id="GO:0080188">
    <property type="term" value="P:gene silencing by siRNA-directed DNA methylation"/>
    <property type="evidence" value="ECO:0007669"/>
    <property type="project" value="InterPro"/>
</dbReference>
<dbReference type="Pfam" id="PF16719">
    <property type="entry name" value="SAWADEE"/>
    <property type="match status" value="1"/>
</dbReference>
<proteinExistence type="predicted"/>
<dbReference type="SMART" id="SM00490">
    <property type="entry name" value="HELICc"/>
    <property type="match status" value="1"/>
</dbReference>
<dbReference type="InterPro" id="IPR027417">
    <property type="entry name" value="P-loop_NTPase"/>
</dbReference>
<dbReference type="EMBL" id="JABFUD020000006">
    <property type="protein sequence ID" value="KAI5079211.1"/>
    <property type="molecule type" value="Genomic_DNA"/>
</dbReference>
<organism evidence="11 12">
    <name type="scientific">Adiantum capillus-veneris</name>
    <name type="common">Maidenhair fern</name>
    <dbReference type="NCBI Taxonomy" id="13818"/>
    <lineage>
        <taxon>Eukaryota</taxon>
        <taxon>Viridiplantae</taxon>
        <taxon>Streptophyta</taxon>
        <taxon>Embryophyta</taxon>
        <taxon>Tracheophyta</taxon>
        <taxon>Polypodiopsida</taxon>
        <taxon>Polypodiidae</taxon>
        <taxon>Polypodiales</taxon>
        <taxon>Pteridineae</taxon>
        <taxon>Pteridaceae</taxon>
        <taxon>Vittarioideae</taxon>
        <taxon>Adiantum</taxon>
    </lineage>
</organism>
<feature type="region of interest" description="Disordered" evidence="8">
    <location>
        <begin position="1618"/>
        <end position="1646"/>
    </location>
</feature>
<comment type="caution">
    <text evidence="11">The sequence shown here is derived from an EMBL/GenBank/DDBJ whole genome shotgun (WGS) entry which is preliminary data.</text>
</comment>
<evidence type="ECO:0000313" key="11">
    <source>
        <dbReference type="EMBL" id="KAI5079211.1"/>
    </source>
</evidence>
<accession>A0A9D4ZMX5</accession>
<keyword evidence="3" id="KW-0547">Nucleotide-binding</keyword>
<feature type="region of interest" description="Disordered" evidence="8">
    <location>
        <begin position="1546"/>
        <end position="1585"/>
    </location>
</feature>
<dbReference type="PROSITE" id="PS51194">
    <property type="entry name" value="HELICASE_CTER"/>
    <property type="match status" value="1"/>
</dbReference>
<dbReference type="Gene3D" id="3.40.50.300">
    <property type="entry name" value="P-loop containing nucleotide triphosphate hydrolases"/>
    <property type="match status" value="1"/>
</dbReference>
<feature type="region of interest" description="Disordered" evidence="8">
    <location>
        <begin position="421"/>
        <end position="444"/>
    </location>
</feature>
<dbReference type="SUPFAM" id="SSF52540">
    <property type="entry name" value="P-loop containing nucleoside triphosphate hydrolases"/>
    <property type="match status" value="2"/>
</dbReference>
<dbReference type="PROSITE" id="PS51192">
    <property type="entry name" value="HELICASE_ATP_BIND_1"/>
    <property type="match status" value="1"/>
</dbReference>
<dbReference type="InterPro" id="IPR044567">
    <property type="entry name" value="CLSY/DRD1"/>
</dbReference>
<keyword evidence="12" id="KW-1185">Reference proteome</keyword>
<sequence length="1646" mass="186945">MAKDLALRLKKCLELRHQNQRKHLANIRNVKAEDNVDSCHVQSILQKDVLAHDQKCSHCQLTEIALLEDDEACRCQLPSICAHNVGTNDDILDDVHPQAARQKCQSYFNPQTPPVAFTSSATAISNNSFSNTCNLILQQHDNNNDGYRASIATIKPLLEAYEKGAWWDVELLGLEKDKLLVHFLGYGDKVIEQEFLRYRTRRAYDDDCKYYLEPGMDVAVFSKHPYDLSGQLNLAWYDGKLISIHRTEHKSNCQCIFEIQFYQANKTDLLGPPSLRPLVTGVVVHLNIEQLGIFQTPILKDMQTGTQFENINARVWSVDTKTLPWPIFADISKVPASFSEWKEVCVCETKSKLPVTVGTADMKLPCQHPHRTFGRRFVGNTTQRARGVNIATYSEQAHEASLLEIAKIEPREMIDRRQLSHEPSNLQQRGGASAQFKDSGDNQGKLPVNEQKIISSLSKECGCFAEKTFATMTGVAQVNGHNYDFQQPMPVELRQTSVWGQRAGFQQYMHSFSAQGMRAFVGGAFKSPHAEPEGEFPRLKARKKNLRRYSLSKKSQKRIHLLSSLIDSVIKQSKKGWQRRVSILISKQLCHSRLMQKMQHALAKPGKTSNSSKAHSGERMSVVGTNAPSNKKEFSRSRQEILWKQCKAETDACQFIKDLKFSFNEFFKRAVQSENIKDVASCLDWTKLTQKYVRNNMVSGSKEIEREMHPKGSSEIVKDFPLKRKRKQGQKDPYIASKRKTQKSEEFIELEDSKFSFRKLLTKAKQDSALPMPDWSILQARTVSAHQIPWDPIIFHEDSLDHPREADKEDTLVEILWRHMDFSLARDNFNVEHKEEYTIASQVNIISCEGCHDFVLEENEGLICQTCGLVGCNIEEMIPLKVQENSALHAKHKERLHEDDDVDFRTALDPAPIDQEDFACTTDNQLGKDASQIHLSVWDLIPELKDKMHAHQKDGFEFLWRSLAGSMGPSSVEGSTRQEIGGCIISHAPGTGKTFLIISFLQSYMQLNPNCRPLILAPTIMLRPWQLEFKKWEVNVPIHILNSSRDSKKKRLYIDQDQEVETFTLASGSKISGKNLIDMHRIKAISDWYREGSILMVSYRLFARLTDDTNPRLPAVSRNIGQLLLQSPGLLVLDEGHLARNHESKLRKSLTRVQTRLRILLSGTIFQNNCCELFNTFHLVRPTFMRDVCHSQRGLKNDISGQHLSLQTGHSSQADSISRPRNVREVAALRLVTQRRDIDVSTEDEEFILDIGTEEEVEARARRLFMDKIGKTLENGQRKRGKILEGAIKRLRSMTRSFVHYYAGEVLQSLPGLKDYTILLKTSPMQEKLLHEIAKAWDRGNSLDFEYIVSIVCIHPYLFKHVSCKESCTSVDLAAVGNLSKDPKEGAKVQFIMELVQLCHVKNEKLLIFSQNIMPLHFLEELLQSDRKFLKGDRVFKLHGSLPLDDRQVIINSFNDSSGNVRVLLASMKACGEGITLTGASRVVFLDMVWNPAVTKQAMSRAFRLGQRKEVFVYRLVATGTLEEDKYGRTIWKDWLSRSIFVSSMNGENNDNKPENQAVDKATPSKGRGLHSSTKTKGLQHGLGSTALDDDTILSTILELDREDKTIRSIVKHENCLDQGHMDVSDSEDSDGAPQEGSLGTKRRPL</sequence>
<keyword evidence="2" id="KW-0934">Plastid</keyword>
<dbReference type="Pfam" id="PF00176">
    <property type="entry name" value="SNF2-rel_dom"/>
    <property type="match status" value="1"/>
</dbReference>
<dbReference type="InterPro" id="IPR014001">
    <property type="entry name" value="Helicase_ATP-bd"/>
</dbReference>
<dbReference type="Proteomes" id="UP000886520">
    <property type="component" value="Chromosome 6"/>
</dbReference>
<dbReference type="PANTHER" id="PTHR45821:SF2">
    <property type="entry name" value="SNF2 DOMAIN-CONTAINING PROTEIN CLASSY 2"/>
    <property type="match status" value="1"/>
</dbReference>
<feature type="domain" description="Helicase C-terminal" evidence="10">
    <location>
        <begin position="1394"/>
        <end position="1553"/>
    </location>
</feature>
<name>A0A9D4ZMX5_ADICA</name>
<evidence type="ECO:0000256" key="6">
    <source>
        <dbReference type="ARBA" id="ARBA00022840"/>
    </source>
</evidence>
<dbReference type="InterPro" id="IPR000330">
    <property type="entry name" value="SNF2_N"/>
</dbReference>
<feature type="compositionally biased region" description="Polar residues" evidence="8">
    <location>
        <begin position="421"/>
        <end position="430"/>
    </location>
</feature>
<dbReference type="Pfam" id="PF00271">
    <property type="entry name" value="Helicase_C"/>
    <property type="match status" value="1"/>
</dbReference>
<evidence type="ECO:0000259" key="9">
    <source>
        <dbReference type="PROSITE" id="PS51192"/>
    </source>
</evidence>
<keyword evidence="4" id="KW-0378">Hydrolase</keyword>
<evidence type="ECO:0000256" key="7">
    <source>
        <dbReference type="ARBA" id="ARBA00023242"/>
    </source>
</evidence>
<dbReference type="SMART" id="SM00487">
    <property type="entry name" value="DEXDc"/>
    <property type="match status" value="1"/>
</dbReference>
<comment type="subcellular location">
    <subcellularLocation>
        <location evidence="1">Nucleus</location>
    </subcellularLocation>
</comment>
<keyword evidence="2" id="KW-0150">Chloroplast</keyword>
<evidence type="ECO:0000256" key="2">
    <source>
        <dbReference type="ARBA" id="ARBA00022528"/>
    </source>
</evidence>
<dbReference type="OrthoDB" id="2020972at2759"/>
<evidence type="ECO:0000256" key="3">
    <source>
        <dbReference type="ARBA" id="ARBA00022741"/>
    </source>
</evidence>